<dbReference type="RefSeq" id="WP_390198680.1">
    <property type="nucleotide sequence ID" value="NZ_JBHSDV010000002.1"/>
</dbReference>
<gene>
    <name evidence="1" type="ORF">ACFOZ1_09230</name>
</gene>
<proteinExistence type="predicted"/>
<evidence type="ECO:0000313" key="2">
    <source>
        <dbReference type="Proteomes" id="UP001595880"/>
    </source>
</evidence>
<sequence>MIYKKDANFPYPVLSGRTNSYTENHFELDVNVNENVDYYYITISYEIESAFINNLIRNKKAELILIIQSKDNKFYRLAQGQEMVKIHKSRLSLGNRTSIQLHIQAKEQIPFALNEDLNDFYQQFKEEIQVPKFGLLGYSNVVIFDGSMKKPYDIFEKRLDEHLKSDIKIELGQETIIIHYKKEAYQFNHLSNSKILNNPYIYAGLTKALHTFIVNNSVDGDVDIDEIEEPSGALDLKLYHLMKSKKVTELNFDNVDEVIYSISDRIIEKYTTTLGEMVSHGN</sequence>
<comment type="caution">
    <text evidence="1">The sequence shown here is derived from an EMBL/GenBank/DDBJ whole genome shotgun (WGS) entry which is preliminary data.</text>
</comment>
<keyword evidence="2" id="KW-1185">Reference proteome</keyword>
<evidence type="ECO:0000313" key="1">
    <source>
        <dbReference type="EMBL" id="MFC4387988.1"/>
    </source>
</evidence>
<dbReference type="Proteomes" id="UP001595880">
    <property type="component" value="Unassembled WGS sequence"/>
</dbReference>
<dbReference type="EMBL" id="JBHSDV010000002">
    <property type="protein sequence ID" value="MFC4387988.1"/>
    <property type="molecule type" value="Genomic_DNA"/>
</dbReference>
<organism evidence="1 2">
    <name type="scientific">Gracilibacillus marinus</name>
    <dbReference type="NCBI Taxonomy" id="630535"/>
    <lineage>
        <taxon>Bacteria</taxon>
        <taxon>Bacillati</taxon>
        <taxon>Bacillota</taxon>
        <taxon>Bacilli</taxon>
        <taxon>Bacillales</taxon>
        <taxon>Bacillaceae</taxon>
        <taxon>Gracilibacillus</taxon>
    </lineage>
</organism>
<name>A0ABV8VYW4_9BACI</name>
<accession>A0ABV8VYW4</accession>
<reference evidence="2" key="1">
    <citation type="journal article" date="2019" name="Int. J. Syst. Evol. Microbiol.">
        <title>The Global Catalogue of Microorganisms (GCM) 10K type strain sequencing project: providing services to taxonomists for standard genome sequencing and annotation.</title>
        <authorList>
            <consortium name="The Broad Institute Genomics Platform"/>
            <consortium name="The Broad Institute Genome Sequencing Center for Infectious Disease"/>
            <person name="Wu L."/>
            <person name="Ma J."/>
        </authorList>
    </citation>
    <scope>NUCLEOTIDE SEQUENCE [LARGE SCALE GENOMIC DNA]</scope>
    <source>
        <strain evidence="2">KACC 14058</strain>
    </source>
</reference>
<protein>
    <submittedName>
        <fullName evidence="1">Uncharacterized protein</fullName>
    </submittedName>
</protein>